<dbReference type="EMBL" id="LAZR01060167">
    <property type="protein sequence ID" value="KKK66248.1"/>
    <property type="molecule type" value="Genomic_DNA"/>
</dbReference>
<dbReference type="GO" id="GO:0006094">
    <property type="term" value="P:gluconeogenesis"/>
    <property type="evidence" value="ECO:0007669"/>
    <property type="project" value="TreeGrafter"/>
</dbReference>
<dbReference type="GO" id="GO:0005829">
    <property type="term" value="C:cytosol"/>
    <property type="evidence" value="ECO:0007669"/>
    <property type="project" value="TreeGrafter"/>
</dbReference>
<evidence type="ECO:0000256" key="4">
    <source>
        <dbReference type="ARBA" id="ARBA00022679"/>
    </source>
</evidence>
<dbReference type="GO" id="GO:0006096">
    <property type="term" value="P:glycolytic process"/>
    <property type="evidence" value="ECO:0007669"/>
    <property type="project" value="InterPro"/>
</dbReference>
<evidence type="ECO:0000256" key="6">
    <source>
        <dbReference type="ARBA" id="ARBA00022777"/>
    </source>
</evidence>
<dbReference type="EC" id="2.7.2.3" evidence="3"/>
<evidence type="ECO:0000256" key="1">
    <source>
        <dbReference type="ARBA" id="ARBA00000642"/>
    </source>
</evidence>
<dbReference type="AlphaFoldDB" id="A0A0F8XBP6"/>
<keyword evidence="4" id="KW-0808">Transferase</keyword>
<dbReference type="FunFam" id="3.40.50.1260:FF:000006">
    <property type="entry name" value="Phosphoglycerate kinase"/>
    <property type="match status" value="1"/>
</dbReference>
<dbReference type="PANTHER" id="PTHR11406:SF23">
    <property type="entry name" value="PHOSPHOGLYCERATE KINASE 1, CHLOROPLASTIC-RELATED"/>
    <property type="match status" value="1"/>
</dbReference>
<name>A0A0F8XBP6_9ZZZZ</name>
<comment type="similarity">
    <text evidence="2">Belongs to the phosphoglycerate kinase family.</text>
</comment>
<dbReference type="GO" id="GO:0004618">
    <property type="term" value="F:phosphoglycerate kinase activity"/>
    <property type="evidence" value="ECO:0007669"/>
    <property type="project" value="UniProtKB-EC"/>
</dbReference>
<gene>
    <name evidence="8" type="ORF">LCGC14_2966000</name>
</gene>
<accession>A0A0F8XBP6</accession>
<comment type="catalytic activity">
    <reaction evidence="1">
        <text>(2R)-3-phosphoglycerate + ATP = (2R)-3-phospho-glyceroyl phosphate + ADP</text>
        <dbReference type="Rhea" id="RHEA:14801"/>
        <dbReference type="ChEBI" id="CHEBI:30616"/>
        <dbReference type="ChEBI" id="CHEBI:57604"/>
        <dbReference type="ChEBI" id="CHEBI:58272"/>
        <dbReference type="ChEBI" id="CHEBI:456216"/>
        <dbReference type="EC" id="2.7.2.3"/>
    </reaction>
</comment>
<evidence type="ECO:0000256" key="7">
    <source>
        <dbReference type="ARBA" id="ARBA00022840"/>
    </source>
</evidence>
<protein>
    <recommendedName>
        <fullName evidence="3">phosphoglycerate kinase</fullName>
        <ecNumber evidence="3">2.7.2.3</ecNumber>
    </recommendedName>
</protein>
<dbReference type="PANTHER" id="PTHR11406">
    <property type="entry name" value="PHOSPHOGLYCERATE KINASE"/>
    <property type="match status" value="1"/>
</dbReference>
<organism evidence="8">
    <name type="scientific">marine sediment metagenome</name>
    <dbReference type="NCBI Taxonomy" id="412755"/>
    <lineage>
        <taxon>unclassified sequences</taxon>
        <taxon>metagenomes</taxon>
        <taxon>ecological metagenomes</taxon>
    </lineage>
</organism>
<dbReference type="InterPro" id="IPR015824">
    <property type="entry name" value="Phosphoglycerate_kinase_N"/>
</dbReference>
<evidence type="ECO:0000256" key="2">
    <source>
        <dbReference type="ARBA" id="ARBA00008982"/>
    </source>
</evidence>
<comment type="caution">
    <text evidence="8">The sequence shown here is derived from an EMBL/GenBank/DDBJ whole genome shotgun (WGS) entry which is preliminary data.</text>
</comment>
<dbReference type="InterPro" id="IPR036043">
    <property type="entry name" value="Phosphoglycerate_kinase_sf"/>
</dbReference>
<keyword evidence="5" id="KW-0547">Nucleotide-binding</keyword>
<evidence type="ECO:0000256" key="5">
    <source>
        <dbReference type="ARBA" id="ARBA00022741"/>
    </source>
</evidence>
<dbReference type="PRINTS" id="PR00477">
    <property type="entry name" value="PHGLYCKINASE"/>
</dbReference>
<dbReference type="SUPFAM" id="SSF53748">
    <property type="entry name" value="Phosphoglycerate kinase"/>
    <property type="match status" value="1"/>
</dbReference>
<feature type="non-terminal residue" evidence="8">
    <location>
        <position position="191"/>
    </location>
</feature>
<evidence type="ECO:0000256" key="3">
    <source>
        <dbReference type="ARBA" id="ARBA00013061"/>
    </source>
</evidence>
<dbReference type="PROSITE" id="PS00111">
    <property type="entry name" value="PGLYCERATE_KINASE"/>
    <property type="match status" value="1"/>
</dbReference>
<evidence type="ECO:0000313" key="8">
    <source>
        <dbReference type="EMBL" id="KKK66248.1"/>
    </source>
</evidence>
<dbReference type="InterPro" id="IPR001576">
    <property type="entry name" value="Phosphoglycerate_kinase"/>
</dbReference>
<proteinExistence type="inferred from homology"/>
<dbReference type="GO" id="GO:0043531">
    <property type="term" value="F:ADP binding"/>
    <property type="evidence" value="ECO:0007669"/>
    <property type="project" value="TreeGrafter"/>
</dbReference>
<dbReference type="InterPro" id="IPR015911">
    <property type="entry name" value="Phosphoglycerate_kinase_CS"/>
</dbReference>
<dbReference type="Gene3D" id="3.40.50.1260">
    <property type="entry name" value="Phosphoglycerate kinase, N-terminal domain"/>
    <property type="match status" value="1"/>
</dbReference>
<keyword evidence="6" id="KW-0418">Kinase</keyword>
<sequence>MLSSIRDVNLSKVKVLCRVDYNVPIEDGMVLDDTKIVRSLSTINYILDKGGYVILMSHLGRPKGVDKKFSLRPVATHLSKHLNREVKFSSELIGSESEALIEGLSDDTYQVILLENTRFHEGETKNSTHLAKELALLGEIFVSDAFGSSHRGHASTEGITRYIPGYTGFLMEKEFIRITDATSNPLSPSLA</sequence>
<dbReference type="Pfam" id="PF00162">
    <property type="entry name" value="PGK"/>
    <property type="match status" value="1"/>
</dbReference>
<keyword evidence="7" id="KW-0067">ATP-binding</keyword>
<dbReference type="GO" id="GO:0005524">
    <property type="term" value="F:ATP binding"/>
    <property type="evidence" value="ECO:0007669"/>
    <property type="project" value="UniProtKB-KW"/>
</dbReference>
<reference evidence="8" key="1">
    <citation type="journal article" date="2015" name="Nature">
        <title>Complex archaea that bridge the gap between prokaryotes and eukaryotes.</title>
        <authorList>
            <person name="Spang A."/>
            <person name="Saw J.H."/>
            <person name="Jorgensen S.L."/>
            <person name="Zaremba-Niedzwiedzka K."/>
            <person name="Martijn J."/>
            <person name="Lind A.E."/>
            <person name="van Eijk R."/>
            <person name="Schleper C."/>
            <person name="Guy L."/>
            <person name="Ettema T.J."/>
        </authorList>
    </citation>
    <scope>NUCLEOTIDE SEQUENCE</scope>
</reference>